<dbReference type="Gene3D" id="1.20.1530.20">
    <property type="match status" value="1"/>
</dbReference>
<comment type="caution">
    <text evidence="8">The sequence shown here is derived from an EMBL/GenBank/DDBJ whole genome shotgun (WGS) entry which is preliminary data.</text>
</comment>
<accession>A0A4Z2CMR2</accession>
<protein>
    <submittedName>
        <fullName evidence="8">p3 protein</fullName>
    </submittedName>
</protein>
<feature type="transmembrane region" description="Helical" evidence="7">
    <location>
        <begin position="546"/>
        <end position="573"/>
    </location>
</feature>
<dbReference type="GO" id="GO:0016020">
    <property type="term" value="C:membrane"/>
    <property type="evidence" value="ECO:0007669"/>
    <property type="project" value="UniProtKB-SubCell"/>
</dbReference>
<dbReference type="EMBL" id="SKCS01000523">
    <property type="protein sequence ID" value="TNN05501.1"/>
    <property type="molecule type" value="Genomic_DNA"/>
</dbReference>
<evidence type="ECO:0000256" key="1">
    <source>
        <dbReference type="ARBA" id="ARBA00004141"/>
    </source>
</evidence>
<feature type="transmembrane region" description="Helical" evidence="7">
    <location>
        <begin position="700"/>
        <end position="719"/>
    </location>
</feature>
<evidence type="ECO:0000313" key="9">
    <source>
        <dbReference type="Proteomes" id="UP000311919"/>
    </source>
</evidence>
<evidence type="ECO:0000256" key="4">
    <source>
        <dbReference type="ARBA" id="ARBA00022847"/>
    </source>
</evidence>
<dbReference type="InterPro" id="IPR038770">
    <property type="entry name" value="Na+/solute_symporter_sf"/>
</dbReference>
<dbReference type="OrthoDB" id="203097at2759"/>
<name>A0A4Z2CMR2_SCHJA</name>
<dbReference type="InterPro" id="IPR004710">
    <property type="entry name" value="Bilac:Na_transpt"/>
</dbReference>
<gene>
    <name evidence="8" type="ORF">EWB00_009213</name>
</gene>
<dbReference type="PANTHER" id="PTHR10361:SF28">
    <property type="entry name" value="P3 PROTEIN-RELATED"/>
    <property type="match status" value="1"/>
</dbReference>
<keyword evidence="5 7" id="KW-1133">Transmembrane helix</keyword>
<feature type="transmembrane region" description="Helical" evidence="7">
    <location>
        <begin position="645"/>
        <end position="673"/>
    </location>
</feature>
<dbReference type="STRING" id="6182.A0A4Z2CMR2"/>
<comment type="similarity">
    <text evidence="2">Belongs to the bile acid:sodium symporter (BASS) (TC 2.A.28) family.</text>
</comment>
<evidence type="ECO:0000256" key="5">
    <source>
        <dbReference type="ARBA" id="ARBA00022989"/>
    </source>
</evidence>
<feature type="transmembrane region" description="Helical" evidence="7">
    <location>
        <begin position="457"/>
        <end position="475"/>
    </location>
</feature>
<evidence type="ECO:0000256" key="3">
    <source>
        <dbReference type="ARBA" id="ARBA00022692"/>
    </source>
</evidence>
<keyword evidence="4" id="KW-0813">Transport</keyword>
<keyword evidence="9" id="KW-1185">Reference proteome</keyword>
<keyword evidence="4" id="KW-0769">Symport</keyword>
<keyword evidence="6 7" id="KW-0472">Membrane</keyword>
<evidence type="ECO:0000313" key="8">
    <source>
        <dbReference type="EMBL" id="TNN05501.1"/>
    </source>
</evidence>
<feature type="transmembrane region" description="Helical" evidence="7">
    <location>
        <begin position="585"/>
        <end position="604"/>
    </location>
</feature>
<comment type="subcellular location">
    <subcellularLocation>
        <location evidence="1">Membrane</location>
        <topology evidence="1">Multi-pass membrane protein</topology>
    </subcellularLocation>
</comment>
<feature type="transmembrane region" description="Helical" evidence="7">
    <location>
        <begin position="428"/>
        <end position="451"/>
    </location>
</feature>
<sequence>MINLCKLLEFISIFFHLIIFYRWTVTSCYALHEHKVALNFDLLHQRQTMSTKSSDLFKPLNCTVDYHIQLGMKPDIQHKEDTIYTHSPQSPILSVGAYQWIELKCSCCCNYPEQWKQITKTQLAQSIGSYQTVNINNNNKSAELLSNKTTVKATSTTTLLYKIRSSNGHVIALSSSKKVHSNIHLYHCENATINSITYNNYDNSNNNAVCITLYLEIKCNATNGFYMHAENLGHSQITASLIWINSTSRKHIESLTKLTDSVGIIEERSNSIGSSSGTTTTVSATTATTTTITTGMIVITSPGSMRRHQKELQEETLYQLSSNKGFIDTRDPTQIKITDAKIYIPQQINNDMTSTDMNDSRFNNHMDSTVEDNGWKNHLSLTVLLRPQRFYITSDWSSAVIAFMLALSVGCCDDPIMVREQLHESKAILAGLFCQLILNPMISLCLGLSFGLDVDQAFGLFICSTIPAGGVAYLITYLSHGDRQLSAALSLVASLTDLVIMPFWAVTIGWYWFNRPINIGKTFGWLIVIASAQSLGTLMRGFRPGLALAILTWITRPLLLLSGILLITLGVYINHYAFTEVTQNLILALLSLNTCGFVVGWLLGLLTNQSRARSRALSTASSVFNGLLCIPLLRTCVHAPEGDLAAVAALWTVLFSPIPLAYHAIVTIAEKWLKSYLQNRRKRREENCMATLLDGKQHELGAASVAAVAVAAIAVTPAITTRGKLNNIKNSDVRLERITNDENRIDRACVEHSSSTKAVTNEATMTISPYIVTSVSSVDDLPFSAPTLNTSKSPEDNAKQRGAHGVYGENLKSANDELNLGSLTISNTNPLLQSNEKESSKFITQHMRDKKASWLTDSTGLRKQQREDNSIEIGKQTLTDSKINNQEETTDPRMLSYRNSNTSSIELSSFENKHIPTIDNEKELKRINVQSSVNFPRNCHHSTGTTVSPMYTNL</sequence>
<dbReference type="Pfam" id="PF01758">
    <property type="entry name" value="SBF"/>
    <property type="match status" value="1"/>
</dbReference>
<dbReference type="GO" id="GO:0015293">
    <property type="term" value="F:symporter activity"/>
    <property type="evidence" value="ECO:0007669"/>
    <property type="project" value="UniProtKB-KW"/>
</dbReference>
<feature type="transmembrane region" description="Helical" evidence="7">
    <location>
        <begin position="487"/>
        <end position="513"/>
    </location>
</feature>
<dbReference type="AlphaFoldDB" id="A0A4Z2CMR2"/>
<dbReference type="InterPro" id="IPR002657">
    <property type="entry name" value="BilAc:Na_symport/Acr3"/>
</dbReference>
<proteinExistence type="inferred from homology"/>
<reference evidence="8 9" key="1">
    <citation type="submission" date="2019-03" db="EMBL/GenBank/DDBJ databases">
        <title>An improved genome assembly of the fluke Schistosoma japonicum.</title>
        <authorList>
            <person name="Hu W."/>
            <person name="Luo F."/>
            <person name="Yin M."/>
            <person name="Mo X."/>
            <person name="Sun C."/>
            <person name="Wu Q."/>
            <person name="Zhu B."/>
            <person name="Xiang M."/>
            <person name="Wang J."/>
            <person name="Wang Y."/>
            <person name="Zhang T."/>
            <person name="Xu B."/>
            <person name="Zheng H."/>
            <person name="Feng Z."/>
        </authorList>
    </citation>
    <scope>NUCLEOTIDE SEQUENCE [LARGE SCALE GENOMIC DNA]</scope>
    <source>
        <strain evidence="8">HuSjv2</strain>
        <tissue evidence="8">Worms</tissue>
    </source>
</reference>
<organism evidence="8 9">
    <name type="scientific">Schistosoma japonicum</name>
    <name type="common">Blood fluke</name>
    <dbReference type="NCBI Taxonomy" id="6182"/>
    <lineage>
        <taxon>Eukaryota</taxon>
        <taxon>Metazoa</taxon>
        <taxon>Spiralia</taxon>
        <taxon>Lophotrochozoa</taxon>
        <taxon>Platyhelminthes</taxon>
        <taxon>Trematoda</taxon>
        <taxon>Digenea</taxon>
        <taxon>Strigeidida</taxon>
        <taxon>Schistosomatoidea</taxon>
        <taxon>Schistosomatidae</taxon>
        <taxon>Schistosoma</taxon>
    </lineage>
</organism>
<evidence type="ECO:0000256" key="6">
    <source>
        <dbReference type="ARBA" id="ARBA00023136"/>
    </source>
</evidence>
<dbReference type="PANTHER" id="PTHR10361">
    <property type="entry name" value="SODIUM-BILE ACID COTRANSPORTER"/>
    <property type="match status" value="1"/>
</dbReference>
<evidence type="ECO:0000256" key="7">
    <source>
        <dbReference type="SAM" id="Phobius"/>
    </source>
</evidence>
<keyword evidence="3 7" id="KW-0812">Transmembrane</keyword>
<dbReference type="Proteomes" id="UP000311919">
    <property type="component" value="Unassembled WGS sequence"/>
</dbReference>
<evidence type="ECO:0000256" key="2">
    <source>
        <dbReference type="ARBA" id="ARBA00006528"/>
    </source>
</evidence>